<gene>
    <name evidence="1" type="ORF">Bfra_000462</name>
</gene>
<dbReference type="Proteomes" id="UP000531561">
    <property type="component" value="Unassembled WGS sequence"/>
</dbReference>
<sequence length="62" mass="6781">MIFPVAIYVQIFSSNHRALGTVSEYLQGGQESMAAVHNKTPSSQYSGNARGLHLRLAAFDEL</sequence>
<name>A0A8H6EN03_9HELO</name>
<dbReference type="GeneID" id="59254600"/>
<dbReference type="RefSeq" id="XP_037197241.1">
    <property type="nucleotide sequence ID" value="XM_037330908.1"/>
</dbReference>
<evidence type="ECO:0000313" key="2">
    <source>
        <dbReference type="Proteomes" id="UP000531561"/>
    </source>
</evidence>
<evidence type="ECO:0000313" key="1">
    <source>
        <dbReference type="EMBL" id="KAF5878296.1"/>
    </source>
</evidence>
<dbReference type="EMBL" id="JABFCT010000002">
    <property type="protein sequence ID" value="KAF5878296.1"/>
    <property type="molecule type" value="Genomic_DNA"/>
</dbReference>
<dbReference type="AlphaFoldDB" id="A0A8H6EN03"/>
<protein>
    <submittedName>
        <fullName evidence="1">Uncharacterized protein</fullName>
    </submittedName>
</protein>
<proteinExistence type="predicted"/>
<accession>A0A8H6EN03</accession>
<comment type="caution">
    <text evidence="1">The sequence shown here is derived from an EMBL/GenBank/DDBJ whole genome shotgun (WGS) entry which is preliminary data.</text>
</comment>
<keyword evidence="2" id="KW-1185">Reference proteome</keyword>
<organism evidence="1 2">
    <name type="scientific">Botrytis fragariae</name>
    <dbReference type="NCBI Taxonomy" id="1964551"/>
    <lineage>
        <taxon>Eukaryota</taxon>
        <taxon>Fungi</taxon>
        <taxon>Dikarya</taxon>
        <taxon>Ascomycota</taxon>
        <taxon>Pezizomycotina</taxon>
        <taxon>Leotiomycetes</taxon>
        <taxon>Helotiales</taxon>
        <taxon>Sclerotiniaceae</taxon>
        <taxon>Botrytis</taxon>
    </lineage>
</organism>
<reference evidence="1 2" key="1">
    <citation type="journal article" date="2020" name="Phytopathology">
        <title>A high-quality genome resource of Botrytis fragariae, a new and rapidly spreading fungal pathogen causing strawberry gray mold in the U.S.A.</title>
        <authorList>
            <person name="Wu Y."/>
            <person name="Saski C.A."/>
            <person name="Schnabel G."/>
            <person name="Xiao S."/>
            <person name="Hu M."/>
        </authorList>
    </citation>
    <scope>NUCLEOTIDE SEQUENCE [LARGE SCALE GENOMIC DNA]</scope>
    <source>
        <strain evidence="1 2">BVB16</strain>
    </source>
</reference>